<dbReference type="Gene3D" id="2.60.120.740">
    <property type="match status" value="1"/>
</dbReference>
<evidence type="ECO:0000313" key="3">
    <source>
        <dbReference type="Proteomes" id="UP000681720"/>
    </source>
</evidence>
<protein>
    <recommendedName>
        <fullName evidence="1">SUEL-type lectin domain-containing protein</fullName>
    </recommendedName>
</protein>
<evidence type="ECO:0000313" key="2">
    <source>
        <dbReference type="EMBL" id="CAF5226516.1"/>
    </source>
</evidence>
<dbReference type="CDD" id="cd22823">
    <property type="entry name" value="Gal_Rha_Lectin"/>
    <property type="match status" value="1"/>
</dbReference>
<dbReference type="PANTHER" id="PTHR46780">
    <property type="entry name" value="PROTEIN EVA-1"/>
    <property type="match status" value="1"/>
</dbReference>
<feature type="non-terminal residue" evidence="2">
    <location>
        <position position="154"/>
    </location>
</feature>
<reference evidence="2" key="1">
    <citation type="submission" date="2021-02" db="EMBL/GenBank/DDBJ databases">
        <authorList>
            <person name="Nowell W R."/>
        </authorList>
    </citation>
    <scope>NUCLEOTIDE SEQUENCE</scope>
</reference>
<evidence type="ECO:0000259" key="1">
    <source>
        <dbReference type="Pfam" id="PF02140"/>
    </source>
</evidence>
<dbReference type="Proteomes" id="UP000681720">
    <property type="component" value="Unassembled WGS sequence"/>
</dbReference>
<gene>
    <name evidence="2" type="ORF">GIL414_LOCUS87163</name>
</gene>
<dbReference type="Pfam" id="PF02140">
    <property type="entry name" value="SUEL_Lectin"/>
    <property type="match status" value="1"/>
</dbReference>
<accession>A0A8S3K6F0</accession>
<dbReference type="GO" id="GO:0030246">
    <property type="term" value="F:carbohydrate binding"/>
    <property type="evidence" value="ECO:0007669"/>
    <property type="project" value="InterPro"/>
</dbReference>
<sequence>LFGTNNFQCQTNYILVILRAFYGRGSRCDYSPGDCTSEADNVYRLCSGKQKCSVPFLNPVTLPECNRVTANYLFVEYQCLPTPAIVSNTADLCIGQISDFNGTSGILQSTSYPSYTQTQCTNVTLSSLDGSNLVMHMYLIDLSISSSDPHTGEC</sequence>
<name>A0A8S3K6F0_9BILA</name>
<dbReference type="InterPro" id="IPR000922">
    <property type="entry name" value="Lectin_gal-bd_dom"/>
</dbReference>
<organism evidence="2 3">
    <name type="scientific">Rotaria magnacalcarata</name>
    <dbReference type="NCBI Taxonomy" id="392030"/>
    <lineage>
        <taxon>Eukaryota</taxon>
        <taxon>Metazoa</taxon>
        <taxon>Spiralia</taxon>
        <taxon>Gnathifera</taxon>
        <taxon>Rotifera</taxon>
        <taxon>Eurotatoria</taxon>
        <taxon>Bdelloidea</taxon>
        <taxon>Philodinida</taxon>
        <taxon>Philodinidae</taxon>
        <taxon>Rotaria</taxon>
    </lineage>
</organism>
<proteinExistence type="predicted"/>
<feature type="domain" description="SUEL-type lectin" evidence="1">
    <location>
        <begin position="8"/>
        <end position="79"/>
    </location>
</feature>
<dbReference type="InterPro" id="IPR043159">
    <property type="entry name" value="Lectin_gal-bd_sf"/>
</dbReference>
<dbReference type="AlphaFoldDB" id="A0A8S3K6F0"/>
<dbReference type="EMBL" id="CAJOBJ010378505">
    <property type="protein sequence ID" value="CAF5226516.1"/>
    <property type="molecule type" value="Genomic_DNA"/>
</dbReference>
<comment type="caution">
    <text evidence="2">The sequence shown here is derived from an EMBL/GenBank/DDBJ whole genome shotgun (WGS) entry which is preliminary data.</text>
</comment>
<feature type="non-terminal residue" evidence="2">
    <location>
        <position position="1"/>
    </location>
</feature>